<dbReference type="Pfam" id="PF14117">
    <property type="entry name" value="DUF4287"/>
    <property type="match status" value="1"/>
</dbReference>
<sequence>MSFQAYLDTIEDRTGLTPRQLLEIAHDKGLDQPGAKAGDVVAWFAADYGLGRGHAMALWHVLSRGPGIAATHVGTTGPHADESDTLWLDGKASNPAR</sequence>
<dbReference type="Proteomes" id="UP001316189">
    <property type="component" value="Chromosome"/>
</dbReference>
<name>A0ABY5KXS9_9CELL</name>
<dbReference type="InterPro" id="IPR025629">
    <property type="entry name" value="DUF4287"/>
</dbReference>
<accession>A0ABY5KXS9</accession>
<proteinExistence type="predicted"/>
<evidence type="ECO:0000313" key="3">
    <source>
        <dbReference type="Proteomes" id="UP001316189"/>
    </source>
</evidence>
<protein>
    <submittedName>
        <fullName evidence="2">DUF4287 domain-containing protein</fullName>
    </submittedName>
</protein>
<feature type="region of interest" description="Disordered" evidence="1">
    <location>
        <begin position="73"/>
        <end position="97"/>
    </location>
</feature>
<dbReference type="EMBL" id="CP101988">
    <property type="protein sequence ID" value="UUI74016.1"/>
    <property type="molecule type" value="Genomic_DNA"/>
</dbReference>
<evidence type="ECO:0000256" key="1">
    <source>
        <dbReference type="SAM" id="MobiDB-lite"/>
    </source>
</evidence>
<dbReference type="RefSeq" id="WP_227569341.1">
    <property type="nucleotide sequence ID" value="NZ_CP101988.1"/>
</dbReference>
<keyword evidence="3" id="KW-1185">Reference proteome</keyword>
<organism evidence="2 3">
    <name type="scientific">Cellulomonas chengniuliangii</name>
    <dbReference type="NCBI Taxonomy" id="2968084"/>
    <lineage>
        <taxon>Bacteria</taxon>
        <taxon>Bacillati</taxon>
        <taxon>Actinomycetota</taxon>
        <taxon>Actinomycetes</taxon>
        <taxon>Micrococcales</taxon>
        <taxon>Cellulomonadaceae</taxon>
        <taxon>Cellulomonas</taxon>
    </lineage>
</organism>
<gene>
    <name evidence="2" type="ORF">NP064_09175</name>
</gene>
<reference evidence="2 3" key="1">
    <citation type="submission" date="2022-07" db="EMBL/GenBank/DDBJ databases">
        <title>Novel species in genus cellulomonas.</title>
        <authorList>
            <person name="Ye L."/>
        </authorList>
    </citation>
    <scope>NUCLEOTIDE SEQUENCE [LARGE SCALE GENOMIC DNA]</scope>
    <source>
        <strain evidence="3">zg-Y338</strain>
    </source>
</reference>
<evidence type="ECO:0000313" key="2">
    <source>
        <dbReference type="EMBL" id="UUI74016.1"/>
    </source>
</evidence>